<evidence type="ECO:0000259" key="3">
    <source>
        <dbReference type="PROSITE" id="PS50002"/>
    </source>
</evidence>
<gene>
    <name evidence="4" type="primary">EPS8L3</name>
</gene>
<dbReference type="GO" id="GO:0007266">
    <property type="term" value="P:Rho protein signal transduction"/>
    <property type="evidence" value="ECO:0007669"/>
    <property type="project" value="TreeGrafter"/>
</dbReference>
<dbReference type="Proteomes" id="UP000007648">
    <property type="component" value="Unassembled WGS sequence"/>
</dbReference>
<reference evidence="4 5" key="1">
    <citation type="journal article" date="2011" name="Proc. Natl. Acad. Sci. U.S.A.">
        <title>Genetic diversity and population structure of the endangered marsupial Sarcophilus harrisii (Tasmanian devil).</title>
        <authorList>
            <person name="Miller W."/>
            <person name="Hayes V.M."/>
            <person name="Ratan A."/>
            <person name="Petersen D.C."/>
            <person name="Wittekindt N.E."/>
            <person name="Miller J."/>
            <person name="Walenz B."/>
            <person name="Knight J."/>
            <person name="Qi J."/>
            <person name="Zhao F."/>
            <person name="Wang Q."/>
            <person name="Bedoya-Reina O.C."/>
            <person name="Katiyar N."/>
            <person name="Tomsho L.P."/>
            <person name="Kasson L.M."/>
            <person name="Hardie R.A."/>
            <person name="Woodbridge P."/>
            <person name="Tindall E.A."/>
            <person name="Bertelsen M.F."/>
            <person name="Dixon D."/>
            <person name="Pyecroft S."/>
            <person name="Helgen K.M."/>
            <person name="Lesk A.M."/>
            <person name="Pringle T.H."/>
            <person name="Patterson N."/>
            <person name="Zhang Y."/>
            <person name="Kreiss A."/>
            <person name="Woods G.M."/>
            <person name="Jones M.E."/>
            <person name="Schuster S.C."/>
        </authorList>
    </citation>
    <scope>NUCLEOTIDE SEQUENCE [LARGE SCALE GENOMIC DNA]</scope>
</reference>
<dbReference type="InterPro" id="IPR035462">
    <property type="entry name" value="Eps8_SH3"/>
</dbReference>
<dbReference type="InterPro" id="IPR039801">
    <property type="entry name" value="EPS8-like"/>
</dbReference>
<dbReference type="InterPro" id="IPR036028">
    <property type="entry name" value="SH3-like_dom_sf"/>
</dbReference>
<dbReference type="FunFam" id="2.30.30.40:FF:000195">
    <property type="entry name" value="epidermal growth factor receptor kinase substrate 8-like protein 3"/>
    <property type="match status" value="1"/>
</dbReference>
<keyword evidence="5" id="KW-1185">Reference proteome</keyword>
<dbReference type="InterPro" id="IPR001452">
    <property type="entry name" value="SH3_domain"/>
</dbReference>
<dbReference type="GO" id="GO:0032587">
    <property type="term" value="C:ruffle membrane"/>
    <property type="evidence" value="ECO:0007669"/>
    <property type="project" value="TreeGrafter"/>
</dbReference>
<accession>G3VGH1</accession>
<dbReference type="HOGENOM" id="CLU_014510_0_1_1"/>
<dbReference type="Gene3D" id="1.10.150.50">
    <property type="entry name" value="Transcription Factor, Ets-1"/>
    <property type="match status" value="1"/>
</dbReference>
<dbReference type="Pfam" id="PF00018">
    <property type="entry name" value="SH3_1"/>
    <property type="match status" value="1"/>
</dbReference>
<dbReference type="Gene3D" id="2.30.30.40">
    <property type="entry name" value="SH3 Domains"/>
    <property type="match status" value="1"/>
</dbReference>
<keyword evidence="1 2" id="KW-0728">SH3 domain</keyword>
<proteinExistence type="predicted"/>
<evidence type="ECO:0000313" key="4">
    <source>
        <dbReference type="Ensembl" id="ENSSHAP00000002275.2"/>
    </source>
</evidence>
<sequence>MEELNNTLSKIEQFVEMTKVAPKNNTKKNILGKKKTQKGFLSELKYIECFQMIKHALNLVGKLERHIDQPSAPVFVHNLFKALTMVITNCPNPHWAASVDVPQLTPKAIALLESCLQPNEMDLWKSLGEFWTTSTVYGADQESTNPTHTPKFYRQTESSEYPMVNHQHNPAKDQERMSPRPSLSQKPLLMQVQYEFESRNSKELTVVAGEVLEVLDQSRQWWLVQNEAGRRGYIPNNILEPLPPGLQMNRVHSSSPTRGPILRPSSKPQEVMDWLQAQNFSPITVKSLGVLTGNQLLHMQPRELRLVCPEDAPQIQARLEEMKMLLGMGR</sequence>
<dbReference type="PANTHER" id="PTHR12287">
    <property type="entry name" value="EPIDERMAL GROWTH FACTOR RECEPTOR KINASE SUBSTRATE EPS8-RELATED PROTEIN"/>
    <property type="match status" value="1"/>
</dbReference>
<dbReference type="eggNOG" id="KOG3557">
    <property type="taxonomic scope" value="Eukaryota"/>
</dbReference>
<dbReference type="Pfam" id="PF22975">
    <property type="entry name" value="EPS8_2nd"/>
    <property type="match status" value="1"/>
</dbReference>
<dbReference type="CDD" id="cd11764">
    <property type="entry name" value="SH3_Eps8"/>
    <property type="match status" value="1"/>
</dbReference>
<dbReference type="STRING" id="9305.ENSSHAP00000002275"/>
<dbReference type="GO" id="GO:0031982">
    <property type="term" value="C:vesicle"/>
    <property type="evidence" value="ECO:0007669"/>
    <property type="project" value="TreeGrafter"/>
</dbReference>
<evidence type="ECO:0000256" key="2">
    <source>
        <dbReference type="PROSITE-ProRule" id="PRU00192"/>
    </source>
</evidence>
<dbReference type="InParanoid" id="G3VGH1"/>
<dbReference type="PANTHER" id="PTHR12287:SF22">
    <property type="entry name" value="EPIDERMAL GROWTH FACTOR RECEPTOR KINASE SUBSTRATE 8-LIKE PROTEIN 3"/>
    <property type="match status" value="1"/>
</dbReference>
<dbReference type="GO" id="GO:0003779">
    <property type="term" value="F:actin binding"/>
    <property type="evidence" value="ECO:0007669"/>
    <property type="project" value="TreeGrafter"/>
</dbReference>
<dbReference type="GO" id="GO:0035023">
    <property type="term" value="P:regulation of Rho protein signal transduction"/>
    <property type="evidence" value="ECO:0007669"/>
    <property type="project" value="TreeGrafter"/>
</dbReference>
<dbReference type="InterPro" id="IPR055093">
    <property type="entry name" value="EPS8_2nd"/>
</dbReference>
<protein>
    <recommendedName>
        <fullName evidence="3">SH3 domain-containing protein</fullName>
    </recommendedName>
</protein>
<organism evidence="4 5">
    <name type="scientific">Sarcophilus harrisii</name>
    <name type="common">Tasmanian devil</name>
    <name type="synonym">Sarcophilus laniarius</name>
    <dbReference type="NCBI Taxonomy" id="9305"/>
    <lineage>
        <taxon>Eukaryota</taxon>
        <taxon>Metazoa</taxon>
        <taxon>Chordata</taxon>
        <taxon>Craniata</taxon>
        <taxon>Vertebrata</taxon>
        <taxon>Euteleostomi</taxon>
        <taxon>Mammalia</taxon>
        <taxon>Metatheria</taxon>
        <taxon>Dasyuromorphia</taxon>
        <taxon>Dasyuridae</taxon>
        <taxon>Sarcophilus</taxon>
    </lineage>
</organism>
<dbReference type="InterPro" id="IPR013761">
    <property type="entry name" value="SAM/pointed_sf"/>
</dbReference>
<reference evidence="4" key="2">
    <citation type="submission" date="2025-08" db="UniProtKB">
        <authorList>
            <consortium name="Ensembl"/>
        </authorList>
    </citation>
    <scope>IDENTIFICATION</scope>
</reference>
<dbReference type="GO" id="GO:1900029">
    <property type="term" value="P:positive regulation of ruffle assembly"/>
    <property type="evidence" value="ECO:0007669"/>
    <property type="project" value="TreeGrafter"/>
</dbReference>
<dbReference type="Pfam" id="PF18016">
    <property type="entry name" value="SAM_3"/>
    <property type="match status" value="1"/>
</dbReference>
<feature type="domain" description="SH3" evidence="3">
    <location>
        <begin position="185"/>
        <end position="244"/>
    </location>
</feature>
<dbReference type="Ensembl" id="ENSSHAT00000002299.2">
    <property type="protein sequence ID" value="ENSSHAP00000002275.2"/>
    <property type="gene ID" value="ENSSHAG00000002022.2"/>
</dbReference>
<dbReference type="SMART" id="SM00326">
    <property type="entry name" value="SH3"/>
    <property type="match status" value="1"/>
</dbReference>
<dbReference type="AlphaFoldDB" id="G3VGH1"/>
<reference evidence="4" key="3">
    <citation type="submission" date="2025-09" db="UniProtKB">
        <authorList>
            <consortium name="Ensembl"/>
        </authorList>
    </citation>
    <scope>IDENTIFICATION</scope>
</reference>
<evidence type="ECO:0000313" key="5">
    <source>
        <dbReference type="Proteomes" id="UP000007648"/>
    </source>
</evidence>
<name>G3VGH1_SARHA</name>
<dbReference type="SUPFAM" id="SSF50044">
    <property type="entry name" value="SH3-domain"/>
    <property type="match status" value="1"/>
</dbReference>
<dbReference type="PROSITE" id="PS50002">
    <property type="entry name" value="SH3"/>
    <property type="match status" value="1"/>
</dbReference>
<dbReference type="GeneTree" id="ENSGT00940000158169"/>
<evidence type="ECO:0000256" key="1">
    <source>
        <dbReference type="ARBA" id="ARBA00022443"/>
    </source>
</evidence>
<dbReference type="InterPro" id="IPR041418">
    <property type="entry name" value="SAM_3"/>
</dbReference>